<feature type="compositionally biased region" description="Basic and acidic residues" evidence="1">
    <location>
        <begin position="346"/>
        <end position="355"/>
    </location>
</feature>
<feature type="compositionally biased region" description="Polar residues" evidence="1">
    <location>
        <begin position="314"/>
        <end position="323"/>
    </location>
</feature>
<keyword evidence="3" id="KW-0808">Transferase</keyword>
<reference evidence="3" key="1">
    <citation type="journal article" date="2019" name="Sci. Rep.">
        <title>Draft genome of Tanacetum cinerariifolium, the natural source of mosquito coil.</title>
        <authorList>
            <person name="Yamashiro T."/>
            <person name="Shiraishi A."/>
            <person name="Satake H."/>
            <person name="Nakayama K."/>
        </authorList>
    </citation>
    <scope>NUCLEOTIDE SEQUENCE</scope>
</reference>
<dbReference type="Pfam" id="PF13966">
    <property type="entry name" value="zf-RVT"/>
    <property type="match status" value="1"/>
</dbReference>
<evidence type="ECO:0000313" key="3">
    <source>
        <dbReference type="EMBL" id="GEW58306.1"/>
    </source>
</evidence>
<dbReference type="SUPFAM" id="SSF56219">
    <property type="entry name" value="DNase I-like"/>
    <property type="match status" value="1"/>
</dbReference>
<dbReference type="InterPro" id="IPR036691">
    <property type="entry name" value="Endo/exonu/phosph_ase_sf"/>
</dbReference>
<feature type="compositionally biased region" description="Polar residues" evidence="1">
    <location>
        <begin position="331"/>
        <end position="344"/>
    </location>
</feature>
<dbReference type="CDD" id="cd00590">
    <property type="entry name" value="RRM_SF"/>
    <property type="match status" value="1"/>
</dbReference>
<dbReference type="PANTHER" id="PTHR33116:SF78">
    <property type="entry name" value="OS12G0587133 PROTEIN"/>
    <property type="match status" value="1"/>
</dbReference>
<accession>A0A699H3B3</accession>
<organism evidence="3">
    <name type="scientific">Tanacetum cinerariifolium</name>
    <name type="common">Dalmatian daisy</name>
    <name type="synonym">Chrysanthemum cinerariifolium</name>
    <dbReference type="NCBI Taxonomy" id="118510"/>
    <lineage>
        <taxon>Eukaryota</taxon>
        <taxon>Viridiplantae</taxon>
        <taxon>Streptophyta</taxon>
        <taxon>Embryophyta</taxon>
        <taxon>Tracheophyta</taxon>
        <taxon>Spermatophyta</taxon>
        <taxon>Magnoliopsida</taxon>
        <taxon>eudicotyledons</taxon>
        <taxon>Gunneridae</taxon>
        <taxon>Pentapetalae</taxon>
        <taxon>asterids</taxon>
        <taxon>campanulids</taxon>
        <taxon>Asterales</taxon>
        <taxon>Asteraceae</taxon>
        <taxon>Asteroideae</taxon>
        <taxon>Anthemideae</taxon>
        <taxon>Anthemidinae</taxon>
        <taxon>Tanacetum</taxon>
    </lineage>
</organism>
<evidence type="ECO:0000259" key="2">
    <source>
        <dbReference type="Pfam" id="PF13966"/>
    </source>
</evidence>
<dbReference type="InterPro" id="IPR026960">
    <property type="entry name" value="RVT-Znf"/>
</dbReference>
<comment type="caution">
    <text evidence="3">The sequence shown here is derived from an EMBL/GenBank/DDBJ whole genome shotgun (WGS) entry which is preliminary data.</text>
</comment>
<keyword evidence="3" id="KW-0695">RNA-directed DNA polymerase</keyword>
<dbReference type="PANTHER" id="PTHR33116">
    <property type="entry name" value="REVERSE TRANSCRIPTASE ZINC-BINDING DOMAIN-CONTAINING PROTEIN-RELATED-RELATED"/>
    <property type="match status" value="1"/>
</dbReference>
<dbReference type="InterPro" id="IPR035979">
    <property type="entry name" value="RBD_domain_sf"/>
</dbReference>
<protein>
    <submittedName>
        <fullName evidence="3">RNA-directed DNA polymerase, eukaryota</fullName>
    </submittedName>
</protein>
<gene>
    <name evidence="3" type="ORF">Tci_230282</name>
</gene>
<dbReference type="SUPFAM" id="SSF54928">
    <property type="entry name" value="RNA-binding domain, RBD"/>
    <property type="match status" value="1"/>
</dbReference>
<feature type="region of interest" description="Disordered" evidence="1">
    <location>
        <begin position="234"/>
        <end position="295"/>
    </location>
</feature>
<name>A0A699H3B3_TANCI</name>
<dbReference type="GO" id="GO:0003964">
    <property type="term" value="F:RNA-directed DNA polymerase activity"/>
    <property type="evidence" value="ECO:0007669"/>
    <property type="project" value="UniProtKB-KW"/>
</dbReference>
<dbReference type="GO" id="GO:0003676">
    <property type="term" value="F:nucleic acid binding"/>
    <property type="evidence" value="ECO:0007669"/>
    <property type="project" value="InterPro"/>
</dbReference>
<feature type="domain" description="Reverse transcriptase zinc-binding" evidence="2">
    <location>
        <begin position="1023"/>
        <end position="1091"/>
    </location>
</feature>
<dbReference type="Gene3D" id="3.60.10.10">
    <property type="entry name" value="Endonuclease/exonuclease/phosphatase"/>
    <property type="match status" value="1"/>
</dbReference>
<keyword evidence="3" id="KW-0548">Nucleotidyltransferase</keyword>
<sequence length="1348" mass="155201">MVNVRSLRSKEDDVQKISSSVFVTNFPEQFSAKDLWNTCKVYGHVVDTYIPDRRSKIGKRYGAFGKNNYQRLNKGTNVSNGGSIKNGGGLNSSANSYANVVKKPIGVKKTIDGTPTMVLDESCLNNEEFSLCLLGMVTKFASLTNLKEEETMKVFYGNKSVGSWFSQIVQAHKEFVTEERLIWVEIEGVHVNGGRKTLSIELHLESFKMVYRGKTCWVRAIEVPGWVPDFEDDCDDDDFESNDGTQVAEGPGESVGKCSDLEGESDSEAIPETRFEDEPMDKFDDINSIPHSKPQLEDPFRVYELLNKKKKVTNNEGASQNSPTYPPGFTPNDNAEDNINTSNVEPVERGHNRDKEEEEFVVSQNQDRNDADVDTNESTCSGHFKKSTGPRTETKLENIDLWCIQRCWENFNFDYVYSEAVGQSGGILSLWDPKKFQKLNHTISDYCTLVRGVWVPNGRNLLIISIYAPQELSEKRTLWDYLCFTICNWDGDVVTMGDFNEVRDTSERFGSVFNKHGAKLFNDFIAKASLTEVHLGGCIFTWCHKTALKMSKLDHFLVSNSLLCNCPHISSVTLDRYLSDHRPILLRESIYDYGPIPFKFYHYWFEIYGFDKLVEDSWNEIHVVDNNAYARFMKKLKLLKGRIKAWNSSYRELTNCRKNTFKTEQTNLDSFLDRGEGIDTDVTRRSDVVCIMQDIEKTEAMEVAQKAKIKWARFEKPNLSEIQFDREFRNKICSEQAVDLEREVSKEEVRRAVWDCGIDKAPGPNGFTFGFYRRFCNLIECDVVKAVKWFFLHERIPSEGNSSFITLIPKVSNANMVKDFRPISLIGSVYKIVVKILVNRLVLVLGDLVSDTQSAFLKERQILDGPFILNEWNQSNIDTIVRVLKVFHSASGLRINIKKSKLMGIAVDAYRVEQAIWQIGCMALKMPFKYLGSVVGDRMSRVKSWNDVIDILVATKLSHVDLEWSFRRKSRGGAEQIQMTILKQILEGCILSDMKDRWMWSLEGSGEFSVSSIRKTIDAAFFPCGNVKTRWVKEVPIKINIIAWKVFNNYLPTRFNLSRRGMDIDSIVCPMCNNTIESSRHLFFSCDLSNQLMSKISRWWDLRYQKINSYEEWTDWMLSIRLPYNLKKVFEGVCYIVWWFIWDWRKQTIFGLGFRAKSMMFDDIVSRMVTGCVQKGGVTLLGSLLQLTLPVSWRGNLTRVTVAAKNGVWFRFYICRRDPYRYLDSLIYFTKVVANEPEKLIALWEFSSKTENTSFWDDSWLGEVELKFLYKRLYALEMCKSISMADKMGHPSLSHSFRRMPRGSQEFLVKSSPILIDNTILPKAKASTRWLRVVPIKVNVHAWRVLLG</sequence>
<dbReference type="EMBL" id="BKCJ010064601">
    <property type="protein sequence ID" value="GEW58306.1"/>
    <property type="molecule type" value="Genomic_DNA"/>
</dbReference>
<feature type="region of interest" description="Disordered" evidence="1">
    <location>
        <begin position="311"/>
        <end position="390"/>
    </location>
</feature>
<feature type="compositionally biased region" description="Basic and acidic residues" evidence="1">
    <location>
        <begin position="271"/>
        <end position="285"/>
    </location>
</feature>
<evidence type="ECO:0000256" key="1">
    <source>
        <dbReference type="SAM" id="MobiDB-lite"/>
    </source>
</evidence>
<proteinExistence type="predicted"/>